<comment type="caution">
    <text evidence="1">The sequence shown here is derived from an EMBL/GenBank/DDBJ whole genome shotgun (WGS) entry which is preliminary data.</text>
</comment>
<evidence type="ECO:0000313" key="2">
    <source>
        <dbReference type="Proteomes" id="UP000034875"/>
    </source>
</evidence>
<accession>A0A0G1B4R6</accession>
<protein>
    <submittedName>
        <fullName evidence="1">Uncharacterized protein</fullName>
    </submittedName>
</protein>
<reference evidence="1 2" key="1">
    <citation type="journal article" date="2015" name="Nature">
        <title>rRNA introns, odd ribosomes, and small enigmatic genomes across a large radiation of phyla.</title>
        <authorList>
            <person name="Brown C.T."/>
            <person name="Hug L.A."/>
            <person name="Thomas B.C."/>
            <person name="Sharon I."/>
            <person name="Castelle C.J."/>
            <person name="Singh A."/>
            <person name="Wilkins M.J."/>
            <person name="Williams K.H."/>
            <person name="Banfield J.F."/>
        </authorList>
    </citation>
    <scope>NUCLEOTIDE SEQUENCE [LARGE SCALE GENOMIC DNA]</scope>
</reference>
<evidence type="ECO:0000313" key="1">
    <source>
        <dbReference type="EMBL" id="KKS41356.1"/>
    </source>
</evidence>
<name>A0A0G1B4R6_9BACT</name>
<sequence length="109" mass="12886">MNTVEKHESTSADLENNFLEVFTKHMLWSVPPKELYCSKEEKNIMIEKMKEAIVKLQRFSNDIIELGNDFGERILFNFEIQILKRQYDELTNPFITGFQAATIFCFIEN</sequence>
<dbReference type="Proteomes" id="UP000034875">
    <property type="component" value="Unassembled WGS sequence"/>
</dbReference>
<gene>
    <name evidence="1" type="ORF">UV05_C0056G0005</name>
</gene>
<proteinExistence type="predicted"/>
<dbReference type="EMBL" id="LCCZ01000056">
    <property type="protein sequence ID" value="KKS41356.1"/>
    <property type="molecule type" value="Genomic_DNA"/>
</dbReference>
<dbReference type="AlphaFoldDB" id="A0A0G1B4R6"/>
<organism evidence="1 2">
    <name type="scientific">candidate division CPR1 bacterium GW2011_GWA2_42_17</name>
    <dbReference type="NCBI Taxonomy" id="1618341"/>
    <lineage>
        <taxon>Bacteria</taxon>
        <taxon>candidate division CPR1</taxon>
    </lineage>
</organism>